<comment type="function">
    <text evidence="6">In eubacteria ppGpp (guanosine 3'-diphosphate 5'-diphosphate) is a mediator of the stringent response that coordinates a variety of cellular activities in response to changes in nutritional abundance.</text>
</comment>
<dbReference type="InterPro" id="IPR012675">
    <property type="entry name" value="Beta-grasp_dom_sf"/>
</dbReference>
<dbReference type="SUPFAM" id="SSF81301">
    <property type="entry name" value="Nucleotidyltransferase"/>
    <property type="match status" value="1"/>
</dbReference>
<dbReference type="PANTHER" id="PTHR21262:SF31">
    <property type="entry name" value="GTP PYROPHOSPHOKINASE"/>
    <property type="match status" value="1"/>
</dbReference>
<dbReference type="CDD" id="cd01668">
    <property type="entry name" value="TGS_RSH"/>
    <property type="match status" value="1"/>
</dbReference>
<reference evidence="8 9" key="1">
    <citation type="submission" date="2016-08" db="EMBL/GenBank/DDBJ databases">
        <title>Draft genome sequence of Candidatus Piscirickettsia litoralis, from seawater.</title>
        <authorList>
            <person name="Wan X."/>
            <person name="Lee A.J."/>
            <person name="Hou S."/>
            <person name="Donachie S.P."/>
        </authorList>
    </citation>
    <scope>NUCLEOTIDE SEQUENCE [LARGE SCALE GENOMIC DNA]</scope>
    <source>
        <strain evidence="8 9">Y2</strain>
    </source>
</reference>
<dbReference type="InterPro" id="IPR002912">
    <property type="entry name" value="ACT_dom"/>
</dbReference>
<dbReference type="Pfam" id="PF13328">
    <property type="entry name" value="HD_4"/>
    <property type="match status" value="1"/>
</dbReference>
<name>A0ABX3A8L5_9GAMM</name>
<dbReference type="InterPro" id="IPR043519">
    <property type="entry name" value="NT_sf"/>
</dbReference>
<sequence length="734" mass="83655">MVQVREEVRPSLDEDATQFASWLKSVHETLGYQDEQITLIVKACELAQKQGRETIALSGHSAYYQGLMMADILVELHVDHETFAAAILYPSYCYGALSHDDIRDNLSSDLAKIVTGVKRMEAMQTIRRGKDMTSMDRLRKMLLSMVEDVRIVLVKLAEQAFALRAVKEEAEPVRKQIALDVQEIYAPLANRLGVGQLKWEMEDLAFRYLEKETYKRIAKLLDERRLDRERYIRNVIDDLESALASAHIEGEVSGRVKHIYSIWRKMHKKGLAYDEIYDVRALRIMVNEVKDCYAALGVVHSLWKHIPREFDDYIATPKENGYRSIHTAVVGPEGKTVEVQIRTFSMHEEAELGVAAHWRYKEGVKHDASYESKINWLRQLLDWQEEVADAKDAIDDLKAQVVDDRVYVFTPQGDVMDLPRGATPLDFAYHVHTEVGHRCKGAKVGGVIVPLTYELKTGDRVEILTSKHGEPSRDWLSSHLGYLKTTRARNKAASWFKQLRREDNIIEGRAILEREAERLGVESIDYARLTERYKMQSEDDIFISVACGELRPLQLLNYLQPAVDKEQEKEPIIITPSSPVAQKDAQLGEVVVAGVDNLMTHMARCCKPVPGDSVVGYITMGRGISVHRQNCPNVAWQRVEKSRLVEVQWGTVEYQSYPVDICIWSTELDHTTKALMMLLSGEKMAVQSLNVQREKKGQPAMILLTLEVEGLDILGRLLDKIQQLSSVTEVTRKR</sequence>
<dbReference type="InterPro" id="IPR007685">
    <property type="entry name" value="RelA_SpoT"/>
</dbReference>
<dbReference type="RefSeq" id="WP_069313576.1">
    <property type="nucleotide sequence ID" value="NZ_MDTU01000001.1"/>
</dbReference>
<dbReference type="CDD" id="cd05399">
    <property type="entry name" value="NT_Rel-Spo_like"/>
    <property type="match status" value="1"/>
</dbReference>
<dbReference type="Pfam" id="PF02824">
    <property type="entry name" value="TGS"/>
    <property type="match status" value="1"/>
</dbReference>
<evidence type="ECO:0000256" key="2">
    <source>
        <dbReference type="ARBA" id="ARBA00025704"/>
    </source>
</evidence>
<evidence type="ECO:0000313" key="9">
    <source>
        <dbReference type="Proteomes" id="UP000094329"/>
    </source>
</evidence>
<dbReference type="Gene3D" id="3.30.460.10">
    <property type="entry name" value="Beta Polymerase, domain 2"/>
    <property type="match status" value="1"/>
</dbReference>
<evidence type="ECO:0000256" key="3">
    <source>
        <dbReference type="ARBA" id="ARBA00029754"/>
    </source>
</evidence>
<dbReference type="EMBL" id="MDTU01000001">
    <property type="protein sequence ID" value="ODN43780.1"/>
    <property type="molecule type" value="Genomic_DNA"/>
</dbReference>
<dbReference type="InterPro" id="IPR004095">
    <property type="entry name" value="TGS"/>
</dbReference>
<evidence type="ECO:0000256" key="1">
    <source>
        <dbReference type="ARBA" id="ARBA00019852"/>
    </source>
</evidence>
<evidence type="ECO:0000256" key="6">
    <source>
        <dbReference type="RuleBase" id="RU003847"/>
    </source>
</evidence>
<dbReference type="NCBIfam" id="TIGR00691">
    <property type="entry name" value="spoT_relA"/>
    <property type="match status" value="1"/>
</dbReference>
<evidence type="ECO:0000259" key="7">
    <source>
        <dbReference type="PROSITE" id="PS51880"/>
    </source>
</evidence>
<dbReference type="PROSITE" id="PS51880">
    <property type="entry name" value="TGS"/>
    <property type="match status" value="1"/>
</dbReference>
<dbReference type="InterPro" id="IPR033655">
    <property type="entry name" value="TGS_RelA/SpoT"/>
</dbReference>
<accession>A0ABX3A8L5</accession>
<organism evidence="8 9">
    <name type="scientific">Piscirickettsia litoralis</name>
    <dbReference type="NCBI Taxonomy" id="1891921"/>
    <lineage>
        <taxon>Bacteria</taxon>
        <taxon>Pseudomonadati</taxon>
        <taxon>Pseudomonadota</taxon>
        <taxon>Gammaproteobacteria</taxon>
        <taxon>Thiotrichales</taxon>
        <taxon>Piscirickettsiaceae</taxon>
        <taxon>Piscirickettsia</taxon>
    </lineage>
</organism>
<comment type="similarity">
    <text evidence="6">Belongs to the relA/spoT family.</text>
</comment>
<dbReference type="Gene3D" id="3.30.70.260">
    <property type="match status" value="1"/>
</dbReference>
<dbReference type="Proteomes" id="UP000094329">
    <property type="component" value="Unassembled WGS sequence"/>
</dbReference>
<dbReference type="Gene3D" id="1.10.3210.10">
    <property type="entry name" value="Hypothetical protein af1432"/>
    <property type="match status" value="1"/>
</dbReference>
<feature type="domain" description="TGS" evidence="7">
    <location>
        <begin position="404"/>
        <end position="465"/>
    </location>
</feature>
<dbReference type="SUPFAM" id="SSF109604">
    <property type="entry name" value="HD-domain/PDEase-like"/>
    <property type="match status" value="1"/>
</dbReference>
<dbReference type="SUPFAM" id="SSF81271">
    <property type="entry name" value="TGS-like"/>
    <property type="match status" value="1"/>
</dbReference>
<evidence type="ECO:0000256" key="4">
    <source>
        <dbReference type="ARBA" id="ARBA00032407"/>
    </source>
</evidence>
<dbReference type="NCBIfam" id="NF008124">
    <property type="entry name" value="PRK10872.1"/>
    <property type="match status" value="1"/>
</dbReference>
<dbReference type="SMART" id="SM00954">
    <property type="entry name" value="RelA_SpoT"/>
    <property type="match status" value="1"/>
</dbReference>
<proteinExistence type="inferred from homology"/>
<dbReference type="Pfam" id="PF13291">
    <property type="entry name" value="ACT_4"/>
    <property type="match status" value="1"/>
</dbReference>
<protein>
    <recommendedName>
        <fullName evidence="1">GTP pyrophosphokinase</fullName>
    </recommendedName>
    <alternativeName>
        <fullName evidence="4">(p)ppGpp synthase</fullName>
    </alternativeName>
    <alternativeName>
        <fullName evidence="3">ATP:GTP 3'-pyrophosphotransferase</fullName>
    </alternativeName>
    <alternativeName>
        <fullName evidence="5">ppGpp synthase I</fullName>
    </alternativeName>
</protein>
<gene>
    <name evidence="8" type="primary">relA</name>
    <name evidence="8" type="ORF">BGC07_13840</name>
</gene>
<dbReference type="PANTHER" id="PTHR21262">
    <property type="entry name" value="GUANOSINE-3',5'-BIS DIPHOSPHATE 3'-PYROPHOSPHOHYDROLASE"/>
    <property type="match status" value="1"/>
</dbReference>
<dbReference type="InterPro" id="IPR004811">
    <property type="entry name" value="RelA/Spo_fam"/>
</dbReference>
<dbReference type="Pfam" id="PF04607">
    <property type="entry name" value="RelA_SpoT"/>
    <property type="match status" value="1"/>
</dbReference>
<dbReference type="Gene3D" id="3.10.20.30">
    <property type="match status" value="1"/>
</dbReference>
<evidence type="ECO:0000313" key="8">
    <source>
        <dbReference type="EMBL" id="ODN43780.1"/>
    </source>
</evidence>
<evidence type="ECO:0000256" key="5">
    <source>
        <dbReference type="ARBA" id="ARBA00033308"/>
    </source>
</evidence>
<comment type="caution">
    <text evidence="8">The sequence shown here is derived from an EMBL/GenBank/DDBJ whole genome shotgun (WGS) entry which is preliminary data.</text>
</comment>
<keyword evidence="9" id="KW-1185">Reference proteome</keyword>
<comment type="pathway">
    <text evidence="2">Purine metabolism.</text>
</comment>
<dbReference type="InterPro" id="IPR012676">
    <property type="entry name" value="TGS-like"/>
</dbReference>